<feature type="transmembrane region" description="Helical" evidence="7">
    <location>
        <begin position="42"/>
        <end position="71"/>
    </location>
</feature>
<evidence type="ECO:0000256" key="3">
    <source>
        <dbReference type="ARBA" id="ARBA00022692"/>
    </source>
</evidence>
<feature type="transmembrane region" description="Helical" evidence="7">
    <location>
        <begin position="83"/>
        <end position="103"/>
    </location>
</feature>
<gene>
    <name evidence="8" type="ORF">SAMN05660865_00572</name>
</gene>
<dbReference type="Gene3D" id="1.10.3470.10">
    <property type="entry name" value="ABC transporter involved in vitamin B12 uptake, BtuC"/>
    <property type="match status" value="1"/>
</dbReference>
<keyword evidence="5 7" id="KW-0472">Membrane</keyword>
<dbReference type="RefSeq" id="WP_103895577.1">
    <property type="nucleotide sequence ID" value="NZ_FNUK01000005.1"/>
</dbReference>
<dbReference type="Pfam" id="PF00950">
    <property type="entry name" value="ABC-3"/>
    <property type="match status" value="1"/>
</dbReference>
<evidence type="ECO:0000256" key="5">
    <source>
        <dbReference type="ARBA" id="ARBA00023136"/>
    </source>
</evidence>
<dbReference type="InterPro" id="IPR037294">
    <property type="entry name" value="ABC_BtuC-like"/>
</dbReference>
<dbReference type="PANTHER" id="PTHR30477:SF0">
    <property type="entry name" value="METAL TRANSPORT SYSTEM MEMBRANE PROTEIN TM_0125-RELATED"/>
    <property type="match status" value="1"/>
</dbReference>
<feature type="transmembrane region" description="Helical" evidence="7">
    <location>
        <begin position="217"/>
        <end position="236"/>
    </location>
</feature>
<evidence type="ECO:0000256" key="6">
    <source>
        <dbReference type="RuleBase" id="RU003943"/>
    </source>
</evidence>
<feature type="transmembrane region" description="Helical" evidence="7">
    <location>
        <begin position="115"/>
        <end position="145"/>
    </location>
</feature>
<name>A0A1H5T9M2_9CLOT</name>
<dbReference type="OrthoDB" id="9798540at2"/>
<reference evidence="9" key="1">
    <citation type="submission" date="2016-10" db="EMBL/GenBank/DDBJ databases">
        <authorList>
            <person name="Varghese N."/>
            <person name="Submissions S."/>
        </authorList>
    </citation>
    <scope>NUCLEOTIDE SEQUENCE [LARGE SCALE GENOMIC DNA]</scope>
    <source>
        <strain evidence="9">DSM 5463</strain>
    </source>
</reference>
<feature type="transmembrane region" description="Helical" evidence="7">
    <location>
        <begin position="12"/>
        <end position="30"/>
    </location>
</feature>
<comment type="similarity">
    <text evidence="2 6">Belongs to the ABC-3 integral membrane protein family.</text>
</comment>
<keyword evidence="3 6" id="KW-0812">Transmembrane</keyword>
<dbReference type="Proteomes" id="UP000242850">
    <property type="component" value="Unassembled WGS sequence"/>
</dbReference>
<evidence type="ECO:0000313" key="8">
    <source>
        <dbReference type="EMBL" id="SEF59525.1"/>
    </source>
</evidence>
<proteinExistence type="inferred from homology"/>
<keyword evidence="6" id="KW-0813">Transport</keyword>
<keyword evidence="9" id="KW-1185">Reference proteome</keyword>
<dbReference type="EMBL" id="FNUK01000005">
    <property type="protein sequence ID" value="SEF59525.1"/>
    <property type="molecule type" value="Genomic_DNA"/>
</dbReference>
<dbReference type="AlphaFoldDB" id="A0A1H5T9M2"/>
<accession>A0A1H5T9M2</accession>
<comment type="subcellular location">
    <subcellularLocation>
        <location evidence="6">Cell membrane</location>
        <topology evidence="6">Multi-pass membrane protein</topology>
    </subcellularLocation>
    <subcellularLocation>
        <location evidence="1">Membrane</location>
        <topology evidence="1">Multi-pass membrane protein</topology>
    </subcellularLocation>
</comment>
<evidence type="ECO:0000256" key="4">
    <source>
        <dbReference type="ARBA" id="ARBA00022989"/>
    </source>
</evidence>
<dbReference type="SUPFAM" id="SSF81345">
    <property type="entry name" value="ABC transporter involved in vitamin B12 uptake, BtuC"/>
    <property type="match status" value="1"/>
</dbReference>
<dbReference type="GO" id="GO:0043190">
    <property type="term" value="C:ATP-binding cassette (ABC) transporter complex"/>
    <property type="evidence" value="ECO:0007669"/>
    <property type="project" value="InterPro"/>
</dbReference>
<evidence type="ECO:0000313" key="9">
    <source>
        <dbReference type="Proteomes" id="UP000242850"/>
    </source>
</evidence>
<dbReference type="InterPro" id="IPR001626">
    <property type="entry name" value="ABC_TroCD"/>
</dbReference>
<evidence type="ECO:0000256" key="7">
    <source>
        <dbReference type="SAM" id="Phobius"/>
    </source>
</evidence>
<dbReference type="GO" id="GO:0055085">
    <property type="term" value="P:transmembrane transport"/>
    <property type="evidence" value="ECO:0007669"/>
    <property type="project" value="InterPro"/>
</dbReference>
<keyword evidence="4 7" id="KW-1133">Transmembrane helix</keyword>
<sequence length="263" mass="28622">MLKYTFMQRAFIAGIIISIIAPLIGNYIILKRFSQIGDTLSHSAILGVALGLLLGINPLFGALAVTIFFALALERLRRCFKGFAEISLSIITMTSLAFSAIVFSRIKSSASVMNYLFGSIIAISKMDLILILMVAIPTLTLILLFRKELLYICFDEDSALVSGINVKFLNLILNVLVALVIGISLRIVGGFLISALLVMPGAVAMKISSNFSNLQRYSILVSLFSVVLGIIASFYLNISPGGSIVSILIFIYLMVEVLKGRVR</sequence>
<dbReference type="PANTHER" id="PTHR30477">
    <property type="entry name" value="ABC-TRANSPORTER METAL-BINDING PROTEIN"/>
    <property type="match status" value="1"/>
</dbReference>
<dbReference type="GO" id="GO:0010043">
    <property type="term" value="P:response to zinc ion"/>
    <property type="evidence" value="ECO:0007669"/>
    <property type="project" value="TreeGrafter"/>
</dbReference>
<evidence type="ECO:0000256" key="1">
    <source>
        <dbReference type="ARBA" id="ARBA00004141"/>
    </source>
</evidence>
<evidence type="ECO:0000256" key="2">
    <source>
        <dbReference type="ARBA" id="ARBA00008034"/>
    </source>
</evidence>
<organism evidence="8 9">
    <name type="scientific">Caloramator fervidus</name>
    <dbReference type="NCBI Taxonomy" id="29344"/>
    <lineage>
        <taxon>Bacteria</taxon>
        <taxon>Bacillati</taxon>
        <taxon>Bacillota</taxon>
        <taxon>Clostridia</taxon>
        <taxon>Eubacteriales</taxon>
        <taxon>Clostridiaceae</taxon>
        <taxon>Caloramator</taxon>
    </lineage>
</organism>
<feature type="transmembrane region" description="Helical" evidence="7">
    <location>
        <begin position="242"/>
        <end position="258"/>
    </location>
</feature>
<protein>
    <submittedName>
        <fullName evidence="8">Zinc transport system permease protein</fullName>
    </submittedName>
</protein>